<keyword evidence="3" id="KW-1185">Reference proteome</keyword>
<accession>A0ABD1YQ47</accession>
<feature type="compositionally biased region" description="Basic and acidic residues" evidence="1">
    <location>
        <begin position="125"/>
        <end position="137"/>
    </location>
</feature>
<feature type="compositionally biased region" description="Gly residues" evidence="1">
    <location>
        <begin position="962"/>
        <end position="971"/>
    </location>
</feature>
<feature type="compositionally biased region" description="Polar residues" evidence="1">
    <location>
        <begin position="41"/>
        <end position="55"/>
    </location>
</feature>
<feature type="compositionally biased region" description="Basic and acidic residues" evidence="1">
    <location>
        <begin position="92"/>
        <end position="106"/>
    </location>
</feature>
<feature type="compositionally biased region" description="Basic and acidic residues" evidence="1">
    <location>
        <begin position="601"/>
        <end position="616"/>
    </location>
</feature>
<feature type="compositionally biased region" description="Low complexity" evidence="1">
    <location>
        <begin position="59"/>
        <end position="69"/>
    </location>
</feature>
<protein>
    <submittedName>
        <fullName evidence="2">Uncharacterized protein</fullName>
    </submittedName>
</protein>
<proteinExistence type="predicted"/>
<feature type="compositionally biased region" description="Gly residues" evidence="1">
    <location>
        <begin position="941"/>
        <end position="955"/>
    </location>
</feature>
<feature type="compositionally biased region" description="Acidic residues" evidence="1">
    <location>
        <begin position="291"/>
        <end position="303"/>
    </location>
</feature>
<reference evidence="2 3" key="1">
    <citation type="submission" date="2024-09" db="EMBL/GenBank/DDBJ databases">
        <title>Chromosome-scale assembly of Riccia fluitans.</title>
        <authorList>
            <person name="Paukszto L."/>
            <person name="Sawicki J."/>
            <person name="Karawczyk K."/>
            <person name="Piernik-Szablinska J."/>
            <person name="Szczecinska M."/>
            <person name="Mazdziarz M."/>
        </authorList>
    </citation>
    <scope>NUCLEOTIDE SEQUENCE [LARGE SCALE GENOMIC DNA]</scope>
    <source>
        <strain evidence="2">Rf_01</strain>
        <tissue evidence="2">Aerial parts of the thallus</tissue>
    </source>
</reference>
<gene>
    <name evidence="2" type="ORF">R1flu_016513</name>
</gene>
<feature type="compositionally biased region" description="Gly residues" evidence="1">
    <location>
        <begin position="259"/>
        <end position="284"/>
    </location>
</feature>
<dbReference type="EMBL" id="JBHFFA010000004">
    <property type="protein sequence ID" value="KAL2631827.1"/>
    <property type="molecule type" value="Genomic_DNA"/>
</dbReference>
<feature type="region of interest" description="Disordered" evidence="1">
    <location>
        <begin position="601"/>
        <end position="621"/>
    </location>
</feature>
<feature type="region of interest" description="Disordered" evidence="1">
    <location>
        <begin position="1"/>
        <end position="313"/>
    </location>
</feature>
<organism evidence="2 3">
    <name type="scientific">Riccia fluitans</name>
    <dbReference type="NCBI Taxonomy" id="41844"/>
    <lineage>
        <taxon>Eukaryota</taxon>
        <taxon>Viridiplantae</taxon>
        <taxon>Streptophyta</taxon>
        <taxon>Embryophyta</taxon>
        <taxon>Marchantiophyta</taxon>
        <taxon>Marchantiopsida</taxon>
        <taxon>Marchantiidae</taxon>
        <taxon>Marchantiales</taxon>
        <taxon>Ricciaceae</taxon>
        <taxon>Riccia</taxon>
    </lineage>
</organism>
<comment type="caution">
    <text evidence="2">The sequence shown here is derived from an EMBL/GenBank/DDBJ whole genome shotgun (WGS) entry which is preliminary data.</text>
</comment>
<feature type="region of interest" description="Disordered" evidence="1">
    <location>
        <begin position="798"/>
        <end position="857"/>
    </location>
</feature>
<evidence type="ECO:0000256" key="1">
    <source>
        <dbReference type="SAM" id="MobiDB-lite"/>
    </source>
</evidence>
<feature type="compositionally biased region" description="Basic and acidic residues" evidence="1">
    <location>
        <begin position="304"/>
        <end position="313"/>
    </location>
</feature>
<feature type="region of interest" description="Disordered" evidence="1">
    <location>
        <begin position="932"/>
        <end position="1001"/>
    </location>
</feature>
<dbReference type="AlphaFoldDB" id="A0ABD1YQ47"/>
<feature type="compositionally biased region" description="Low complexity" evidence="1">
    <location>
        <begin position="1"/>
        <end position="23"/>
    </location>
</feature>
<evidence type="ECO:0000313" key="2">
    <source>
        <dbReference type="EMBL" id="KAL2631827.1"/>
    </source>
</evidence>
<feature type="compositionally biased region" description="Polar residues" evidence="1">
    <location>
        <begin position="185"/>
        <end position="203"/>
    </location>
</feature>
<name>A0ABD1YQ47_9MARC</name>
<evidence type="ECO:0000313" key="3">
    <source>
        <dbReference type="Proteomes" id="UP001605036"/>
    </source>
</evidence>
<dbReference type="Proteomes" id="UP001605036">
    <property type="component" value="Unassembled WGS sequence"/>
</dbReference>
<feature type="compositionally biased region" description="Low complexity" evidence="1">
    <location>
        <begin position="154"/>
        <end position="171"/>
    </location>
</feature>
<sequence>MAPKKAPSRPSRPRSTPRNPSAAQGSAWRRVTRGWRRSSPELESQTATDGTSTPDQGGPSASPRSPPDSARFRTWSPSFLNCLSGPGDVVEDNQRTFADLRPDIESPGHPLPEQAYDTDINPADIFRDIPEKEERPPRITVSGDGAPPRGGGDRASASPGRPSSTRGGSRAIRSPVPVENRASPAKSNPRSTGTHDSTYFTPRSSRREGGQDTGSQGPSDGSRRHQASSQDKQVSAGRSGGSPSGHGSPSHRNTPSSARGGGNGGQGGNRGGDGGGGGGSGGSEGPRDEGGDRDDEEEVDEPETYQRAESQLRERQDFELVQFLEEKATGLGPDALEDHYLRLMLPSSRRAMKLTATQTQIVGQRFDRLHRPVFDPNHKLVNYGHRRWPIEEDTTQYIDDMMENLWPRQALGDRPWRNDHAFMARLRQLIHEFNTFGLPRTIHLQLDHEGENTAPASVINPSYRCDCWIDILGEGWYNETDASLLEKLGPDWLNDGHSLLRHLLKRLVTGMQQSYIKDNFPLFKKANNYTAKSLPQVPAWPDDVLAILQKFLETRGFKLRSQTFNDQLSSANHQLAGELCGISKEQIQTKIKTARNYDKKIIPGEPSRKPRVGPEPRRRKHAPLKQDELIYLEKYLLRRKLNDPKFYTENIPQSFFQEFHQEGCSRLRSRLKEGDEEMARMIKEHADNFLQEAANPENRRGFRLRSQAIAFYNLLGKHLGLQTYNMDDGGLNDQHLVELALDYCNKMMDKKFEQLDKEEISLSDYDAQEMAAVLEAYNSRLNMADRLADVNLAARQDDLTRQETAPTAQASGGRAKRKAVQRARQDRAATGSEAEADRETQDRNNFIRTNYGPGSPQERIQPILLERALGPDRHLTTPEVIRILERPVERPPTVPPPPNLAFPDVYDQVYYESLRPGKQPRIVIPIRLPLLPSQRPAQPNTGGGESPSSPKGGGSPPSSSPRGGGGRGGGSPQHPSPNREDDGPPNSPPYPDGGGGGPLGDAFAELFNSYVHDVERNFPDMIELVKCPTQYRVRLLLTTVRNDFPSTERYFRLPPVWRE</sequence>